<dbReference type="Proteomes" id="UP001156664">
    <property type="component" value="Unassembled WGS sequence"/>
</dbReference>
<dbReference type="RefSeq" id="WP_284281627.1">
    <property type="nucleotide sequence ID" value="NZ_BSOJ01000020.1"/>
</dbReference>
<comment type="similarity">
    <text evidence="2">Belongs to the methyl-accepting chemotaxis (MCP) protein family.</text>
</comment>
<dbReference type="SMART" id="SM00304">
    <property type="entry name" value="HAMP"/>
    <property type="match status" value="1"/>
</dbReference>
<dbReference type="EMBL" id="BSOJ01000020">
    <property type="protein sequence ID" value="GLR26939.1"/>
    <property type="molecule type" value="Genomic_DNA"/>
</dbReference>
<sequence length="542" mass="58163">MFQSIRAKLTLGFAIVISLTIITGALGLVSAQRIKSAAQANEDTHTTLYELDAILRSLLNIQTGERGFAVTGDENYLEPYNLGTSSIGAHFKKAQDMLQGKPEQLKKLESIQTTYKSWLKFSEDEAISRRKQLNNNVIDPVTFQNLYTSMSGKPAMDEMKRVLNDMSETEKKVLNERMAANENVYKGAIAMIGAGALAALLVGLFVTFTLTRLLKTKLNNAKTSIDALANGNLSAQVRSNNRDEIDLLLTALGKAQTNLRNLINGIRESAQALSSSAAQVRETSGSMANAGSEQAEATSSMAAAVEELTVSISQISENSHDASSTANSARESADSGMVILSNVVQGINRIAQAVQASATSVESLERQSADISEIISTITEIAERTNLLALNAAIEAARAGESGRGFAVVADEVRKLAEQTKGSADRISGMIYEIQNITKDAASNMTNSVGLVQEGIEQADQVNATIQNIKDESDRVSQAIEAIAVSMKEQSNVSVEISRNVERVAQMTEENTAAAQQSTQVAEHLFTVSGNLMNAVKAFKTE</sequence>
<organism evidence="7 8">
    <name type="scientific">Limnobacter litoralis</name>
    <dbReference type="NCBI Taxonomy" id="481366"/>
    <lineage>
        <taxon>Bacteria</taxon>
        <taxon>Pseudomonadati</taxon>
        <taxon>Pseudomonadota</taxon>
        <taxon>Betaproteobacteria</taxon>
        <taxon>Burkholderiales</taxon>
        <taxon>Burkholderiaceae</taxon>
        <taxon>Limnobacter</taxon>
    </lineage>
</organism>
<dbReference type="InterPro" id="IPR003660">
    <property type="entry name" value="HAMP_dom"/>
</dbReference>
<evidence type="ECO:0000313" key="8">
    <source>
        <dbReference type="Proteomes" id="UP001156664"/>
    </source>
</evidence>
<dbReference type="PANTHER" id="PTHR32089">
    <property type="entry name" value="METHYL-ACCEPTING CHEMOTAXIS PROTEIN MCPB"/>
    <property type="match status" value="1"/>
</dbReference>
<gene>
    <name evidence="7" type="ORF">GCM10007875_20290</name>
</gene>
<dbReference type="SMART" id="SM00283">
    <property type="entry name" value="MA"/>
    <property type="match status" value="1"/>
</dbReference>
<feature type="domain" description="Methyl-accepting transducer" evidence="5">
    <location>
        <begin position="269"/>
        <end position="505"/>
    </location>
</feature>
<feature type="transmembrane region" description="Helical" evidence="4">
    <location>
        <begin position="188"/>
        <end position="210"/>
    </location>
</feature>
<dbReference type="GO" id="GO:0016301">
    <property type="term" value="F:kinase activity"/>
    <property type="evidence" value="ECO:0007669"/>
    <property type="project" value="UniProtKB-KW"/>
</dbReference>
<evidence type="ECO:0000256" key="4">
    <source>
        <dbReference type="SAM" id="Phobius"/>
    </source>
</evidence>
<protein>
    <submittedName>
        <fullName evidence="7">Histidine kinase</fullName>
    </submittedName>
</protein>
<dbReference type="PROSITE" id="PS50111">
    <property type="entry name" value="CHEMOTAXIS_TRANSDUC_2"/>
    <property type="match status" value="1"/>
</dbReference>
<dbReference type="CDD" id="cd19410">
    <property type="entry name" value="HK9-like_sensor"/>
    <property type="match status" value="1"/>
</dbReference>
<evidence type="ECO:0000256" key="2">
    <source>
        <dbReference type="ARBA" id="ARBA00029447"/>
    </source>
</evidence>
<accession>A0ABQ5YS39</accession>
<name>A0ABQ5YS39_9BURK</name>
<dbReference type="CDD" id="cd11386">
    <property type="entry name" value="MCP_signal"/>
    <property type="match status" value="1"/>
</dbReference>
<evidence type="ECO:0000259" key="6">
    <source>
        <dbReference type="PROSITE" id="PS50885"/>
    </source>
</evidence>
<keyword evidence="7" id="KW-0418">Kinase</keyword>
<proteinExistence type="inferred from homology"/>
<evidence type="ECO:0000256" key="1">
    <source>
        <dbReference type="ARBA" id="ARBA00023224"/>
    </source>
</evidence>
<dbReference type="SUPFAM" id="SSF58104">
    <property type="entry name" value="Methyl-accepting chemotaxis protein (MCP) signaling domain"/>
    <property type="match status" value="1"/>
</dbReference>
<keyword evidence="4" id="KW-0472">Membrane</keyword>
<keyword evidence="8" id="KW-1185">Reference proteome</keyword>
<feature type="domain" description="HAMP" evidence="6">
    <location>
        <begin position="212"/>
        <end position="264"/>
    </location>
</feature>
<keyword evidence="4" id="KW-0812">Transmembrane</keyword>
<dbReference type="InterPro" id="IPR004089">
    <property type="entry name" value="MCPsignal_dom"/>
</dbReference>
<dbReference type="Pfam" id="PF00015">
    <property type="entry name" value="MCPsignal"/>
    <property type="match status" value="1"/>
</dbReference>
<evidence type="ECO:0000256" key="3">
    <source>
        <dbReference type="PROSITE-ProRule" id="PRU00284"/>
    </source>
</evidence>
<dbReference type="InterPro" id="IPR007891">
    <property type="entry name" value="CHASE3"/>
</dbReference>
<dbReference type="Pfam" id="PF05227">
    <property type="entry name" value="CHASE3"/>
    <property type="match status" value="1"/>
</dbReference>
<dbReference type="Gene3D" id="1.10.287.950">
    <property type="entry name" value="Methyl-accepting chemotaxis protein"/>
    <property type="match status" value="1"/>
</dbReference>
<dbReference type="PANTHER" id="PTHR32089:SF112">
    <property type="entry name" value="LYSOZYME-LIKE PROTEIN-RELATED"/>
    <property type="match status" value="1"/>
</dbReference>
<evidence type="ECO:0000259" key="5">
    <source>
        <dbReference type="PROSITE" id="PS50111"/>
    </source>
</evidence>
<evidence type="ECO:0000313" key="7">
    <source>
        <dbReference type="EMBL" id="GLR26939.1"/>
    </source>
</evidence>
<dbReference type="PROSITE" id="PS50885">
    <property type="entry name" value="HAMP"/>
    <property type="match status" value="1"/>
</dbReference>
<reference evidence="8" key="1">
    <citation type="journal article" date="2019" name="Int. J. Syst. Evol. Microbiol.">
        <title>The Global Catalogue of Microorganisms (GCM) 10K type strain sequencing project: providing services to taxonomists for standard genome sequencing and annotation.</title>
        <authorList>
            <consortium name="The Broad Institute Genomics Platform"/>
            <consortium name="The Broad Institute Genome Sequencing Center for Infectious Disease"/>
            <person name="Wu L."/>
            <person name="Ma J."/>
        </authorList>
    </citation>
    <scope>NUCLEOTIDE SEQUENCE [LARGE SCALE GENOMIC DNA]</scope>
    <source>
        <strain evidence="8">NBRC 105857</strain>
    </source>
</reference>
<keyword evidence="4" id="KW-1133">Transmembrane helix</keyword>
<keyword evidence="1 3" id="KW-0807">Transducer</keyword>
<comment type="caution">
    <text evidence="7">The sequence shown here is derived from an EMBL/GenBank/DDBJ whole genome shotgun (WGS) entry which is preliminary data.</text>
</comment>
<keyword evidence="7" id="KW-0808">Transferase</keyword>